<evidence type="ECO:0000313" key="2">
    <source>
        <dbReference type="EMBL" id="TDT33690.1"/>
    </source>
</evidence>
<keyword evidence="3" id="KW-1185">Reference proteome</keyword>
<evidence type="ECO:0008006" key="4">
    <source>
        <dbReference type="Google" id="ProtNLM"/>
    </source>
</evidence>
<dbReference type="AlphaFoldDB" id="A0A4R7J879"/>
<comment type="caution">
    <text evidence="2">The sequence shown here is derived from an EMBL/GenBank/DDBJ whole genome shotgun (WGS) entry which is preliminary data.</text>
</comment>
<protein>
    <recommendedName>
        <fullName evidence="4">Bacteriocin biosynthesis cyclodehydratase domain-containing protein</fullName>
    </recommendedName>
</protein>
<evidence type="ECO:0000313" key="3">
    <source>
        <dbReference type="Proteomes" id="UP000295371"/>
    </source>
</evidence>
<feature type="compositionally biased region" description="Basic residues" evidence="1">
    <location>
        <begin position="1"/>
        <end position="10"/>
    </location>
</feature>
<dbReference type="OrthoDB" id="4426339at2"/>
<dbReference type="RefSeq" id="WP_133754158.1">
    <property type="nucleotide sequence ID" value="NZ_SOAW01000001.1"/>
</dbReference>
<evidence type="ECO:0000256" key="1">
    <source>
        <dbReference type="SAM" id="MobiDB-lite"/>
    </source>
</evidence>
<reference evidence="2 3" key="1">
    <citation type="submission" date="2019-03" db="EMBL/GenBank/DDBJ databases">
        <title>Genomic Encyclopedia of Archaeal and Bacterial Type Strains, Phase II (KMG-II): from individual species to whole genera.</title>
        <authorList>
            <person name="Goeker M."/>
        </authorList>
    </citation>
    <scope>NUCLEOTIDE SEQUENCE [LARGE SCALE GENOMIC DNA]</scope>
    <source>
        <strain evidence="2 3">DSM 24323</strain>
    </source>
</reference>
<dbReference type="Proteomes" id="UP000295371">
    <property type="component" value="Unassembled WGS sequence"/>
</dbReference>
<name>A0A4R7J879_9ACTN</name>
<gene>
    <name evidence="2" type="ORF">CLV29_1317</name>
</gene>
<dbReference type="EMBL" id="SOAW01000001">
    <property type="protein sequence ID" value="TDT33690.1"/>
    <property type="molecule type" value="Genomic_DNA"/>
</dbReference>
<accession>A0A4R7J879</accession>
<dbReference type="Gene3D" id="3.40.50.720">
    <property type="entry name" value="NAD(P)-binding Rossmann-like Domain"/>
    <property type="match status" value="1"/>
</dbReference>
<sequence>MSRSDRRKGLWKSSGHLDPGADDGVMTIPERPRLNPDSPILQRPDGTHQVGLHHRPVLLPARLEPLLLALDGRSSPTGLAARTGLRRTEIELVLQALAGSGHLTAGTTRSGGGASLASPPPVACGSVTLIGSGVLVEEAAHLLRQLGRRARLLRHPRRLSPPDPSALGADPGLCVLALGSREADRAVVATVHATGHPYLLVDSASTWVRVGPLVLPAITPCPRCADLHRRDHDRDWPWLAAQLARPAEEPGPGLRTWALGQLLTQSQALAADRSPFCLGASVELDTSTWLPTHRRYRAHPDCPCGASE</sequence>
<proteinExistence type="predicted"/>
<feature type="region of interest" description="Disordered" evidence="1">
    <location>
        <begin position="1"/>
        <end position="48"/>
    </location>
</feature>
<organism evidence="2 3">
    <name type="scientific">Naumannella halotolerans</name>
    <dbReference type="NCBI Taxonomy" id="993414"/>
    <lineage>
        <taxon>Bacteria</taxon>
        <taxon>Bacillati</taxon>
        <taxon>Actinomycetota</taxon>
        <taxon>Actinomycetes</taxon>
        <taxon>Propionibacteriales</taxon>
        <taxon>Propionibacteriaceae</taxon>
        <taxon>Naumannella</taxon>
    </lineage>
</organism>